<keyword evidence="5 10" id="KW-0963">Cytoplasm</keyword>
<proteinExistence type="inferred from homology"/>
<dbReference type="EC" id="5.2.1.8" evidence="4 10"/>
<evidence type="ECO:0000256" key="10">
    <source>
        <dbReference type="RuleBase" id="RU361210"/>
    </source>
</evidence>
<dbReference type="Proteomes" id="UP000504634">
    <property type="component" value="Unplaced"/>
</dbReference>
<dbReference type="RefSeq" id="XP_030370352.1">
    <property type="nucleotide sequence ID" value="XM_030514492.1"/>
</dbReference>
<evidence type="ECO:0000256" key="1">
    <source>
        <dbReference type="ARBA" id="ARBA00000971"/>
    </source>
</evidence>
<sequence length="416" mass="47822">MSNSLYNVGEPSEAAIRAVSYMQVGPEKPIRSEADMLDWVHSRSYYDLVAYINNTSLAIQGKRITSDFPVTEQLEKLCSMFNCLEELIYLNPPQSSELGHQAYRSWSRQMHQKVFIMLDKAMIRNCRYVGELGQYLSLSFGSSMRVDYGHGHELMFMFFLCGLFKAEILVSEDTVAAALLLFGRYNHLMRRLIQTYHMEPTVSRGDWGIDEYCMIPYLWGAAQLGLEAPFTPVQCELEENLKTYRHDYLLVECLDDRMKLRVGVLGEHSFELWCLLSMSSWAEVYKTLIECYLRDVMGDFQFVQHATFTDLMSFCRLPDREELRVVRLGVPLRSARSTAEFQEDTFGGITYKNPEDHEHPSHLPPVTPVVSRHMHALMRFQDPDKLSDRSGDVSPKSLVSPRSSNQPQDKDGQSPS</sequence>
<dbReference type="GeneID" id="115620971"/>
<dbReference type="GO" id="GO:0005634">
    <property type="term" value="C:nucleus"/>
    <property type="evidence" value="ECO:0007669"/>
    <property type="project" value="TreeGrafter"/>
</dbReference>
<dbReference type="Gene3D" id="1.20.120.1150">
    <property type="match status" value="1"/>
</dbReference>
<keyword evidence="12" id="KW-1185">Reference proteome</keyword>
<dbReference type="PANTHER" id="PTHR10012:SF0">
    <property type="entry name" value="SERINE_THREONINE-PROTEIN PHOSPHATASE 2A ACTIVATOR"/>
    <property type="match status" value="1"/>
</dbReference>
<name>A0A6J2T5Y8_DROLE</name>
<dbReference type="GO" id="GO:0005737">
    <property type="term" value="C:cytoplasm"/>
    <property type="evidence" value="ECO:0007669"/>
    <property type="project" value="UniProtKB-SubCell"/>
</dbReference>
<dbReference type="GO" id="GO:0008160">
    <property type="term" value="F:protein tyrosine phosphatase activator activity"/>
    <property type="evidence" value="ECO:0007669"/>
    <property type="project" value="TreeGrafter"/>
</dbReference>
<dbReference type="AlphaFoldDB" id="A0A6J2T5Y8"/>
<dbReference type="InterPro" id="IPR004327">
    <property type="entry name" value="Phstyr_phstse_ac"/>
</dbReference>
<dbReference type="GO" id="GO:0003755">
    <property type="term" value="F:peptidyl-prolyl cis-trans isomerase activity"/>
    <property type="evidence" value="ECO:0007669"/>
    <property type="project" value="UniProtKB-KW"/>
</dbReference>
<evidence type="ECO:0000256" key="7">
    <source>
        <dbReference type="ARBA" id="ARBA00023235"/>
    </source>
</evidence>
<dbReference type="GO" id="GO:0007052">
    <property type="term" value="P:mitotic spindle organization"/>
    <property type="evidence" value="ECO:0007669"/>
    <property type="project" value="TreeGrafter"/>
</dbReference>
<evidence type="ECO:0000256" key="5">
    <source>
        <dbReference type="ARBA" id="ARBA00022490"/>
    </source>
</evidence>
<keyword evidence="7 10" id="KW-0413">Isomerase</keyword>
<protein>
    <recommendedName>
        <fullName evidence="8 10">Serine/threonine-protein phosphatase 2A activator</fullName>
        <ecNumber evidence="4 10">5.2.1.8</ecNumber>
    </recommendedName>
    <alternativeName>
        <fullName evidence="9 10">Phosphotyrosyl phosphatase activator</fullName>
    </alternativeName>
</protein>
<comment type="catalytic activity">
    <reaction evidence="1 10">
        <text>[protein]-peptidylproline (omega=180) = [protein]-peptidylproline (omega=0)</text>
        <dbReference type="Rhea" id="RHEA:16237"/>
        <dbReference type="Rhea" id="RHEA-COMP:10747"/>
        <dbReference type="Rhea" id="RHEA-COMP:10748"/>
        <dbReference type="ChEBI" id="CHEBI:83833"/>
        <dbReference type="ChEBI" id="CHEBI:83834"/>
        <dbReference type="EC" id="5.2.1.8"/>
    </reaction>
</comment>
<comment type="function">
    <text evidence="10">PPIases accelerate the folding of proteins. It catalyzes the cis-trans isomerization of proline imidic peptide bonds in oligopeptides.</text>
</comment>
<evidence type="ECO:0000256" key="4">
    <source>
        <dbReference type="ARBA" id="ARBA00013194"/>
    </source>
</evidence>
<dbReference type="GO" id="GO:0000159">
    <property type="term" value="C:protein phosphatase type 2A complex"/>
    <property type="evidence" value="ECO:0007669"/>
    <property type="project" value="TreeGrafter"/>
</dbReference>
<comment type="similarity">
    <text evidence="3 10">Belongs to the PTPA-type PPIase family.</text>
</comment>
<evidence type="ECO:0000256" key="6">
    <source>
        <dbReference type="ARBA" id="ARBA00023110"/>
    </source>
</evidence>
<dbReference type="Pfam" id="PF03095">
    <property type="entry name" value="PTPA"/>
    <property type="match status" value="1"/>
</dbReference>
<accession>A0A6J2T5Y8</accession>
<dbReference type="SUPFAM" id="SSF140984">
    <property type="entry name" value="PTPA-like"/>
    <property type="match status" value="1"/>
</dbReference>
<evidence type="ECO:0000256" key="3">
    <source>
        <dbReference type="ARBA" id="ARBA00011019"/>
    </source>
</evidence>
<gene>
    <name evidence="13" type="primary">LOC115620971</name>
</gene>
<evidence type="ECO:0000313" key="13">
    <source>
        <dbReference type="RefSeq" id="XP_030370352.1"/>
    </source>
</evidence>
<keyword evidence="6 10" id="KW-0697">Rotamase</keyword>
<evidence type="ECO:0000256" key="2">
    <source>
        <dbReference type="ARBA" id="ARBA00004496"/>
    </source>
</evidence>
<dbReference type="OrthoDB" id="7849103at2759"/>
<organism evidence="12 13">
    <name type="scientific">Drosophila lebanonensis</name>
    <name type="common">Fruit fly</name>
    <name type="synonym">Scaptodrosophila lebanonensis</name>
    <dbReference type="NCBI Taxonomy" id="7225"/>
    <lineage>
        <taxon>Eukaryota</taxon>
        <taxon>Metazoa</taxon>
        <taxon>Ecdysozoa</taxon>
        <taxon>Arthropoda</taxon>
        <taxon>Hexapoda</taxon>
        <taxon>Insecta</taxon>
        <taxon>Pterygota</taxon>
        <taxon>Neoptera</taxon>
        <taxon>Endopterygota</taxon>
        <taxon>Diptera</taxon>
        <taxon>Brachycera</taxon>
        <taxon>Muscomorpha</taxon>
        <taxon>Ephydroidea</taxon>
        <taxon>Drosophilidae</taxon>
        <taxon>Scaptodrosophila</taxon>
    </lineage>
</organism>
<evidence type="ECO:0000256" key="9">
    <source>
        <dbReference type="ARBA" id="ARBA00044820"/>
    </source>
</evidence>
<feature type="region of interest" description="Disordered" evidence="11">
    <location>
        <begin position="346"/>
        <end position="365"/>
    </location>
</feature>
<evidence type="ECO:0000256" key="8">
    <source>
        <dbReference type="ARBA" id="ARBA00044786"/>
    </source>
</evidence>
<comment type="subcellular location">
    <subcellularLocation>
        <location evidence="2 10">Cytoplasm</location>
    </subcellularLocation>
</comment>
<dbReference type="InterPro" id="IPR043170">
    <property type="entry name" value="PTPA_C_lid"/>
</dbReference>
<reference evidence="13" key="1">
    <citation type="submission" date="2025-08" db="UniProtKB">
        <authorList>
            <consortium name="RefSeq"/>
        </authorList>
    </citation>
    <scope>IDENTIFICATION</scope>
    <source>
        <strain evidence="13">11010-0011.00</strain>
        <tissue evidence="13">Whole body</tissue>
    </source>
</reference>
<dbReference type="PANTHER" id="PTHR10012">
    <property type="entry name" value="SERINE/THREONINE-PROTEIN PHOSPHATASE 2A REGULATORY SUBUNIT B"/>
    <property type="match status" value="1"/>
</dbReference>
<evidence type="ECO:0000256" key="11">
    <source>
        <dbReference type="SAM" id="MobiDB-lite"/>
    </source>
</evidence>
<feature type="region of interest" description="Disordered" evidence="11">
    <location>
        <begin position="381"/>
        <end position="416"/>
    </location>
</feature>
<dbReference type="InterPro" id="IPR037218">
    <property type="entry name" value="PTPA_sf"/>
</dbReference>
<evidence type="ECO:0000313" key="12">
    <source>
        <dbReference type="Proteomes" id="UP000504634"/>
    </source>
</evidence>
<feature type="compositionally biased region" description="Basic and acidic residues" evidence="11">
    <location>
        <begin position="381"/>
        <end position="391"/>
    </location>
</feature>